<keyword evidence="3" id="KW-0804">Transcription</keyword>
<dbReference type="InterPro" id="IPR000835">
    <property type="entry name" value="HTH_MarR-typ"/>
</dbReference>
<dbReference type="HOGENOM" id="CLU_083287_12_1_9"/>
<evidence type="ECO:0000313" key="5">
    <source>
        <dbReference type="EMBL" id="EFW04740.1"/>
    </source>
</evidence>
<protein>
    <recommendedName>
        <fullName evidence="4">HTH marR-type domain-containing protein</fullName>
    </recommendedName>
</protein>
<evidence type="ECO:0000313" key="6">
    <source>
        <dbReference type="Proteomes" id="UP000003157"/>
    </source>
</evidence>
<dbReference type="GO" id="GO:0003677">
    <property type="term" value="F:DNA binding"/>
    <property type="evidence" value="ECO:0007669"/>
    <property type="project" value="UniProtKB-KW"/>
</dbReference>
<dbReference type="SMART" id="SM00347">
    <property type="entry name" value="HTH_MARR"/>
    <property type="match status" value="1"/>
</dbReference>
<keyword evidence="6" id="KW-1185">Reference proteome</keyword>
<feature type="domain" description="HTH marR-type" evidence="4">
    <location>
        <begin position="1"/>
        <end position="137"/>
    </location>
</feature>
<reference evidence="5 6" key="1">
    <citation type="submission" date="2010-12" db="EMBL/GenBank/DDBJ databases">
        <title>The Genome Sequence of Coprobacillus sp. strain 29_1.</title>
        <authorList>
            <consortium name="The Broad Institute Genome Sequencing Platform"/>
            <person name="Earl A."/>
            <person name="Ward D."/>
            <person name="Feldgarden M."/>
            <person name="Gevers D."/>
            <person name="Daigneault M."/>
            <person name="Sibley C.D."/>
            <person name="White A."/>
            <person name="Strauss J."/>
            <person name="Allen-Vercoe E."/>
            <person name="Young S.K."/>
            <person name="Zeng Q."/>
            <person name="Gargeya S."/>
            <person name="Fitzgerald M."/>
            <person name="Haas B."/>
            <person name="Abouelleil A."/>
            <person name="Alvarado L."/>
            <person name="Arachchi H.M."/>
            <person name="Berlin A."/>
            <person name="Brown A."/>
            <person name="Chapman S.B."/>
            <person name="Chen Z."/>
            <person name="Dunbar C."/>
            <person name="Freedman E."/>
            <person name="Gearin G."/>
            <person name="Gellesch M."/>
            <person name="Goldberg J."/>
            <person name="Griggs A."/>
            <person name="Gujja S."/>
            <person name="Heilman E."/>
            <person name="Heiman D."/>
            <person name="Howarth C."/>
            <person name="Larson L."/>
            <person name="Lui A."/>
            <person name="MacDonald P.J.P."/>
            <person name="Mehta T."/>
            <person name="Montmayeur A."/>
            <person name="Murphy C."/>
            <person name="Neiman D."/>
            <person name="Pearson M."/>
            <person name="Priest M."/>
            <person name="Roberts A."/>
            <person name="Saif S."/>
            <person name="Shea T."/>
            <person name="Shenoy N."/>
            <person name="Sisk P."/>
            <person name="Stolte C."/>
            <person name="Sykes S."/>
            <person name="White J."/>
            <person name="Yandava C."/>
            <person name="Nusbaum C."/>
            <person name="Birren B."/>
        </authorList>
    </citation>
    <scope>NUCLEOTIDE SEQUENCE [LARGE SCALE GENOMIC DNA]</scope>
    <source>
        <strain evidence="5 6">29_1</strain>
    </source>
</reference>
<sequence>MEFQNYANELIEYLIIGEQRGRLIQYNISEIAKGEIAVLMYLLKEKDGANAYEISRRFDINTSRVAAILNSLCRKEYVKRMSDADDKRKIHVYITPKGQSFCLQRYNDVLSHVTRMLSELGEKDAKEYVRIMKKITDIFKEMD</sequence>
<keyword evidence="2" id="KW-0238">DNA-binding</keyword>
<dbReference type="Pfam" id="PF13463">
    <property type="entry name" value="HTH_27"/>
    <property type="match status" value="1"/>
</dbReference>
<dbReference type="GeneID" id="78229811"/>
<comment type="caution">
    <text evidence="5">The sequence shown here is derived from an EMBL/GenBank/DDBJ whole genome shotgun (WGS) entry which is preliminary data.</text>
</comment>
<dbReference type="SUPFAM" id="SSF46785">
    <property type="entry name" value="Winged helix' DNA-binding domain"/>
    <property type="match status" value="1"/>
</dbReference>
<organism evidence="5 6">
    <name type="scientific">Coprobacillus cateniformis</name>
    <dbReference type="NCBI Taxonomy" id="100884"/>
    <lineage>
        <taxon>Bacteria</taxon>
        <taxon>Bacillati</taxon>
        <taxon>Bacillota</taxon>
        <taxon>Erysipelotrichia</taxon>
        <taxon>Erysipelotrichales</taxon>
        <taxon>Coprobacillaceae</taxon>
        <taxon>Coprobacillus</taxon>
    </lineage>
</organism>
<dbReference type="eggNOG" id="COG1846">
    <property type="taxonomic scope" value="Bacteria"/>
</dbReference>
<proteinExistence type="predicted"/>
<dbReference type="GO" id="GO:0003700">
    <property type="term" value="F:DNA-binding transcription factor activity"/>
    <property type="evidence" value="ECO:0007669"/>
    <property type="project" value="InterPro"/>
</dbReference>
<evidence type="ECO:0000256" key="2">
    <source>
        <dbReference type="ARBA" id="ARBA00023125"/>
    </source>
</evidence>
<dbReference type="RefSeq" id="WP_008788966.1">
    <property type="nucleotide sequence ID" value="NZ_AKCB01000001.1"/>
</dbReference>
<dbReference type="EMBL" id="ADKX01000033">
    <property type="protein sequence ID" value="EFW04740.1"/>
    <property type="molecule type" value="Genomic_DNA"/>
</dbReference>
<dbReference type="STRING" id="100884.GCA_000269565_01960"/>
<dbReference type="PANTHER" id="PTHR42756:SF1">
    <property type="entry name" value="TRANSCRIPTIONAL REPRESSOR OF EMRAB OPERON"/>
    <property type="match status" value="1"/>
</dbReference>
<dbReference type="PRINTS" id="PR00598">
    <property type="entry name" value="HTHMARR"/>
</dbReference>
<evidence type="ECO:0000259" key="4">
    <source>
        <dbReference type="PROSITE" id="PS50995"/>
    </source>
</evidence>
<name>E7GAS4_9FIRM</name>
<dbReference type="Proteomes" id="UP000003157">
    <property type="component" value="Unassembled WGS sequence"/>
</dbReference>
<dbReference type="PROSITE" id="PS50995">
    <property type="entry name" value="HTH_MARR_2"/>
    <property type="match status" value="1"/>
</dbReference>
<evidence type="ECO:0000256" key="3">
    <source>
        <dbReference type="ARBA" id="ARBA00023163"/>
    </source>
</evidence>
<accession>E7GAS4</accession>
<evidence type="ECO:0000256" key="1">
    <source>
        <dbReference type="ARBA" id="ARBA00023015"/>
    </source>
</evidence>
<dbReference type="Gene3D" id="1.10.10.10">
    <property type="entry name" value="Winged helix-like DNA-binding domain superfamily/Winged helix DNA-binding domain"/>
    <property type="match status" value="1"/>
</dbReference>
<dbReference type="PANTHER" id="PTHR42756">
    <property type="entry name" value="TRANSCRIPTIONAL REGULATOR, MARR"/>
    <property type="match status" value="1"/>
</dbReference>
<gene>
    <name evidence="5" type="ORF">HMPREF9488_01864</name>
</gene>
<dbReference type="AlphaFoldDB" id="E7GAS4"/>
<dbReference type="InterPro" id="IPR036388">
    <property type="entry name" value="WH-like_DNA-bd_sf"/>
</dbReference>
<keyword evidence="1" id="KW-0805">Transcription regulation</keyword>
<dbReference type="OrthoDB" id="3237509at2"/>
<dbReference type="InterPro" id="IPR036390">
    <property type="entry name" value="WH_DNA-bd_sf"/>
</dbReference>